<evidence type="ECO:0000256" key="3">
    <source>
        <dbReference type="ARBA" id="ARBA00022801"/>
    </source>
</evidence>
<dbReference type="AlphaFoldDB" id="A0A8A3PCP5"/>
<dbReference type="GO" id="GO:0006508">
    <property type="term" value="P:proteolysis"/>
    <property type="evidence" value="ECO:0007669"/>
    <property type="project" value="UniProtKB-KW"/>
</dbReference>
<keyword evidence="2" id="KW-0645">Protease</keyword>
<evidence type="ECO:0000313" key="10">
    <source>
        <dbReference type="Proteomes" id="UP000672032"/>
    </source>
</evidence>
<accession>A0A8A3PCP5</accession>
<feature type="compositionally biased region" description="Acidic residues" evidence="7">
    <location>
        <begin position="32"/>
        <end position="41"/>
    </location>
</feature>
<dbReference type="Proteomes" id="UP000672032">
    <property type="component" value="Chromosome 3"/>
</dbReference>
<keyword evidence="4" id="KW-0788">Thiol protease</keyword>
<proteinExistence type="inferred from homology"/>
<gene>
    <name evidence="9" type="ORF">DSL72_002505</name>
</gene>
<evidence type="ECO:0000256" key="2">
    <source>
        <dbReference type="ARBA" id="ARBA00022670"/>
    </source>
</evidence>
<organism evidence="9 10">
    <name type="scientific">Monilinia vaccinii-corymbosi</name>
    <dbReference type="NCBI Taxonomy" id="61207"/>
    <lineage>
        <taxon>Eukaryota</taxon>
        <taxon>Fungi</taxon>
        <taxon>Dikarya</taxon>
        <taxon>Ascomycota</taxon>
        <taxon>Pezizomycotina</taxon>
        <taxon>Leotiomycetes</taxon>
        <taxon>Helotiales</taxon>
        <taxon>Sclerotiniaceae</taxon>
        <taxon>Monilinia</taxon>
    </lineage>
</organism>
<feature type="active site" evidence="5">
    <location>
        <position position="210"/>
    </location>
</feature>
<sequence length="336" mass="37736">MAAKPSPVLRKFSKKFNKMAAPLPSPPPCDSSSDDLSDDESQVFLKPGGNIASVPAQDVKKTKHISSQEAIDDFWAKFQSKAPGKASTVLPKNLYTQKAGQKASKPVKRGKNAVASYEEAAALCKAKVAKIVKECRRVNQKYRDPYFDIEFDLKWDLGICLQMLKKTSDDLTPKFSPGSVKRVGDIFDSPQFYVSGATANDIRQGRDGDCWFMAALCTLGNKPGLIEKICVARDEEIGVYGFVFHRDGEWISEIIDDKLYLTKPDYDESWIERNLIEDRQRINSEEDYRKMYQSNSGALYFSQCEDPNETWLPLLEKAYAKAHGVGISEMAAFMIH</sequence>
<evidence type="ECO:0000256" key="5">
    <source>
        <dbReference type="PIRSR" id="PIRSR622684-1"/>
    </source>
</evidence>
<protein>
    <recommendedName>
        <fullName evidence="8">Calpain catalytic domain-containing protein</fullName>
    </recommendedName>
</protein>
<keyword evidence="10" id="KW-1185">Reference proteome</keyword>
<evidence type="ECO:0000256" key="4">
    <source>
        <dbReference type="ARBA" id="ARBA00022807"/>
    </source>
</evidence>
<comment type="similarity">
    <text evidence="1">Belongs to the peptidase C2 family.</text>
</comment>
<name>A0A8A3PCP5_9HELO</name>
<evidence type="ECO:0000256" key="6">
    <source>
        <dbReference type="PROSITE-ProRule" id="PRU00239"/>
    </source>
</evidence>
<dbReference type="InterPro" id="IPR001300">
    <property type="entry name" value="Peptidase_C2_calpain_cat"/>
</dbReference>
<dbReference type="InterPro" id="IPR022684">
    <property type="entry name" value="Calpain_cysteine_protease"/>
</dbReference>
<dbReference type="PANTHER" id="PTHR10183">
    <property type="entry name" value="CALPAIN"/>
    <property type="match status" value="1"/>
</dbReference>
<dbReference type="GO" id="GO:0004198">
    <property type="term" value="F:calcium-dependent cysteine-type endopeptidase activity"/>
    <property type="evidence" value="ECO:0007669"/>
    <property type="project" value="InterPro"/>
</dbReference>
<evidence type="ECO:0000259" key="8">
    <source>
        <dbReference type="PROSITE" id="PS50203"/>
    </source>
</evidence>
<dbReference type="PANTHER" id="PTHR10183:SF379">
    <property type="entry name" value="CALPAIN-5"/>
    <property type="match status" value="1"/>
</dbReference>
<evidence type="ECO:0000256" key="7">
    <source>
        <dbReference type="SAM" id="MobiDB-lite"/>
    </source>
</evidence>
<dbReference type="OrthoDB" id="424753at2759"/>
<dbReference type="EMBL" id="CP063407">
    <property type="protein sequence ID" value="QSZ32922.1"/>
    <property type="molecule type" value="Genomic_DNA"/>
</dbReference>
<reference evidence="9" key="1">
    <citation type="submission" date="2020-10" db="EMBL/GenBank/DDBJ databases">
        <title>Genome Sequence of Monilinia vaccinii-corymbosi Sheds Light on Mummy Berry Disease Infection of Blueberry and Mating Type.</title>
        <authorList>
            <person name="Yow A.G."/>
            <person name="Zhang Y."/>
            <person name="Bansal K."/>
            <person name="Eacker S.M."/>
            <person name="Sullivan S."/>
            <person name="Liachko I."/>
            <person name="Cubeta M.A."/>
            <person name="Rollins J.A."/>
            <person name="Ashrafi H."/>
        </authorList>
    </citation>
    <scope>NUCLEOTIDE SEQUENCE</scope>
    <source>
        <strain evidence="9">RL-1</strain>
    </source>
</reference>
<dbReference type="SUPFAM" id="SSF54001">
    <property type="entry name" value="Cysteine proteinases"/>
    <property type="match status" value="1"/>
</dbReference>
<dbReference type="PROSITE" id="PS50203">
    <property type="entry name" value="CALPAIN_CAT"/>
    <property type="match status" value="1"/>
</dbReference>
<feature type="domain" description="Calpain catalytic" evidence="8">
    <location>
        <begin position="181"/>
        <end position="324"/>
    </location>
</feature>
<evidence type="ECO:0000256" key="1">
    <source>
        <dbReference type="ARBA" id="ARBA00007623"/>
    </source>
</evidence>
<keyword evidence="3" id="KW-0378">Hydrolase</keyword>
<evidence type="ECO:0000313" key="9">
    <source>
        <dbReference type="EMBL" id="QSZ32922.1"/>
    </source>
</evidence>
<dbReference type="Pfam" id="PF00648">
    <property type="entry name" value="Peptidase_C2"/>
    <property type="match status" value="1"/>
</dbReference>
<feature type="region of interest" description="Disordered" evidence="7">
    <location>
        <begin position="18"/>
        <end position="42"/>
    </location>
</feature>
<comment type="caution">
    <text evidence="6">Lacks conserved residue(s) required for the propagation of feature annotation.</text>
</comment>
<dbReference type="InterPro" id="IPR038765">
    <property type="entry name" value="Papain-like_cys_pep_sf"/>
</dbReference>